<feature type="region of interest" description="Disordered" evidence="1">
    <location>
        <begin position="41"/>
        <end position="68"/>
    </location>
</feature>
<proteinExistence type="predicted"/>
<evidence type="ECO:0000313" key="3">
    <source>
        <dbReference type="Proteomes" id="UP001283361"/>
    </source>
</evidence>
<dbReference type="EMBL" id="JAWDGP010003584">
    <property type="protein sequence ID" value="KAK3772933.1"/>
    <property type="molecule type" value="Genomic_DNA"/>
</dbReference>
<gene>
    <name evidence="2" type="ORF">RRG08_004846</name>
</gene>
<reference evidence="2" key="1">
    <citation type="journal article" date="2023" name="G3 (Bethesda)">
        <title>A reference genome for the long-term kleptoplast-retaining sea slug Elysia crispata morphotype clarki.</title>
        <authorList>
            <person name="Eastman K.E."/>
            <person name="Pendleton A.L."/>
            <person name="Shaikh M.A."/>
            <person name="Suttiyut T."/>
            <person name="Ogas R."/>
            <person name="Tomko P."/>
            <person name="Gavelis G."/>
            <person name="Widhalm J.R."/>
            <person name="Wisecaver J.H."/>
        </authorList>
    </citation>
    <scope>NUCLEOTIDE SEQUENCE</scope>
    <source>
        <strain evidence="2">ECLA1</strain>
    </source>
</reference>
<dbReference type="Proteomes" id="UP001283361">
    <property type="component" value="Unassembled WGS sequence"/>
</dbReference>
<organism evidence="2 3">
    <name type="scientific">Elysia crispata</name>
    <name type="common">lettuce slug</name>
    <dbReference type="NCBI Taxonomy" id="231223"/>
    <lineage>
        <taxon>Eukaryota</taxon>
        <taxon>Metazoa</taxon>
        <taxon>Spiralia</taxon>
        <taxon>Lophotrochozoa</taxon>
        <taxon>Mollusca</taxon>
        <taxon>Gastropoda</taxon>
        <taxon>Heterobranchia</taxon>
        <taxon>Euthyneura</taxon>
        <taxon>Panpulmonata</taxon>
        <taxon>Sacoglossa</taxon>
        <taxon>Placobranchoidea</taxon>
        <taxon>Plakobranchidae</taxon>
        <taxon>Elysia</taxon>
    </lineage>
</organism>
<dbReference type="AlphaFoldDB" id="A0AAE1DKP2"/>
<keyword evidence="3" id="KW-1185">Reference proteome</keyword>
<comment type="caution">
    <text evidence="2">The sequence shown here is derived from an EMBL/GenBank/DDBJ whole genome shotgun (WGS) entry which is preliminary data.</text>
</comment>
<name>A0AAE1DKP2_9GAST</name>
<evidence type="ECO:0000313" key="2">
    <source>
        <dbReference type="EMBL" id="KAK3772933.1"/>
    </source>
</evidence>
<sequence length="96" mass="10797">MSTTVMNPNVNGNFRVPEQLAAEISPQNITNKNAVKQVTEDPFAPTEVDRENVNGVCSPNMSRGERPEADINWPKLETLYVYDEMGNKIKIFEISI</sequence>
<accession>A0AAE1DKP2</accession>
<evidence type="ECO:0000256" key="1">
    <source>
        <dbReference type="SAM" id="MobiDB-lite"/>
    </source>
</evidence>
<protein>
    <submittedName>
        <fullName evidence="2">Uncharacterized protein</fullName>
    </submittedName>
</protein>